<evidence type="ECO:0000256" key="1">
    <source>
        <dbReference type="ARBA" id="ARBA00001974"/>
    </source>
</evidence>
<evidence type="ECO:0000256" key="14">
    <source>
        <dbReference type="ARBA" id="ARBA00023098"/>
    </source>
</evidence>
<dbReference type="GO" id="GO:0050660">
    <property type="term" value="F:flavin adenine dinucleotide binding"/>
    <property type="evidence" value="ECO:0007669"/>
    <property type="project" value="UniProtKB-UniRule"/>
</dbReference>
<dbReference type="InterPro" id="IPR013698">
    <property type="entry name" value="Squalene_epoxidase"/>
</dbReference>
<evidence type="ECO:0000256" key="3">
    <source>
        <dbReference type="ARBA" id="ARBA00004174"/>
    </source>
</evidence>
<dbReference type="OrthoDB" id="1678617at2759"/>
<dbReference type="GO" id="GO:0008203">
    <property type="term" value="P:cholesterol metabolic process"/>
    <property type="evidence" value="ECO:0007669"/>
    <property type="project" value="TreeGrafter"/>
</dbReference>
<keyword evidence="11" id="KW-0832">Ubl conjugation</keyword>
<evidence type="ECO:0000256" key="19">
    <source>
        <dbReference type="RuleBase" id="RU367121"/>
    </source>
</evidence>
<dbReference type="PANTHER" id="PTHR10835:SF0">
    <property type="entry name" value="SQUALENE MONOOXYGENASE"/>
    <property type="match status" value="1"/>
</dbReference>
<comment type="cofactor">
    <cofactor evidence="1 19">
        <name>FAD</name>
        <dbReference type="ChEBI" id="CHEBI:57692"/>
    </cofactor>
</comment>
<comment type="caution">
    <text evidence="23">The sequence shown here is derived from an EMBL/GenBank/DDBJ whole genome shotgun (WGS) entry which is preliminary data.</text>
</comment>
<comment type="similarity">
    <text evidence="6 19">Belongs to the squalene monooxygenase family.</text>
</comment>
<keyword evidence="14" id="KW-0443">Lipid metabolism</keyword>
<accession>A0A7K4YSR0</accession>
<evidence type="ECO:0000259" key="22">
    <source>
        <dbReference type="Pfam" id="PF08491"/>
    </source>
</evidence>
<evidence type="ECO:0000313" key="24">
    <source>
        <dbReference type="Proteomes" id="UP000551127"/>
    </source>
</evidence>
<keyword evidence="21" id="KW-0812">Transmembrane</keyword>
<evidence type="ECO:0000256" key="13">
    <source>
        <dbReference type="ARBA" id="ARBA00023002"/>
    </source>
</evidence>
<comment type="subunit">
    <text evidence="17">Interacts (via N-terminal domain) with MARCHF6. Interacts with SMIM22; this interaction modulates lipid droplet formation.</text>
</comment>
<evidence type="ECO:0000256" key="2">
    <source>
        <dbReference type="ARBA" id="ARBA00002173"/>
    </source>
</evidence>
<dbReference type="PRINTS" id="PR00420">
    <property type="entry name" value="RNGMNOXGNASE"/>
</dbReference>
<dbReference type="Proteomes" id="UP000551127">
    <property type="component" value="Unassembled WGS sequence"/>
</dbReference>
<dbReference type="GO" id="GO:0016126">
    <property type="term" value="P:sterol biosynthetic process"/>
    <property type="evidence" value="ECO:0007669"/>
    <property type="project" value="UniProtKB-UniRule"/>
</dbReference>
<keyword evidence="8 19" id="KW-0285">Flavoprotein</keyword>
<dbReference type="SUPFAM" id="SSF51905">
    <property type="entry name" value="FAD/NAD(P)-binding domain"/>
    <property type="match status" value="1"/>
</dbReference>
<evidence type="ECO:0000256" key="21">
    <source>
        <dbReference type="SAM" id="Phobius"/>
    </source>
</evidence>
<evidence type="ECO:0000256" key="9">
    <source>
        <dbReference type="ARBA" id="ARBA00022824"/>
    </source>
</evidence>
<organism evidence="23 24">
    <name type="scientific">Bucorvus abyssinicus</name>
    <name type="common">Northern ground-hornbill</name>
    <name type="synonym">Abyssinian ground-hornbill</name>
    <dbReference type="NCBI Taxonomy" id="153643"/>
    <lineage>
        <taxon>Eukaryota</taxon>
        <taxon>Metazoa</taxon>
        <taxon>Chordata</taxon>
        <taxon>Craniata</taxon>
        <taxon>Vertebrata</taxon>
        <taxon>Euteleostomi</taxon>
        <taxon>Archelosauria</taxon>
        <taxon>Archosauria</taxon>
        <taxon>Dinosauria</taxon>
        <taxon>Saurischia</taxon>
        <taxon>Theropoda</taxon>
        <taxon>Coelurosauria</taxon>
        <taxon>Aves</taxon>
        <taxon>Neognathae</taxon>
        <taxon>Neoaves</taxon>
        <taxon>Telluraves</taxon>
        <taxon>Coraciimorphae</taxon>
        <taxon>Bucerotiformes</taxon>
        <taxon>Bucorvidae</taxon>
        <taxon>Bucorvus</taxon>
    </lineage>
</organism>
<keyword evidence="13 19" id="KW-0560">Oxidoreductase</keyword>
<evidence type="ECO:0000256" key="10">
    <source>
        <dbReference type="ARBA" id="ARBA00022827"/>
    </source>
</evidence>
<feature type="region of interest" description="Disordered" evidence="20">
    <location>
        <begin position="84"/>
        <end position="104"/>
    </location>
</feature>
<dbReference type="GO" id="GO:0005789">
    <property type="term" value="C:endoplasmic reticulum membrane"/>
    <property type="evidence" value="ECO:0007669"/>
    <property type="project" value="UniProtKB-SubCell"/>
</dbReference>
<dbReference type="InterPro" id="IPR036188">
    <property type="entry name" value="FAD/NAD-bd_sf"/>
</dbReference>
<reference evidence="23 24" key="1">
    <citation type="submission" date="2019-09" db="EMBL/GenBank/DDBJ databases">
        <title>Bird 10,000 Genomes (B10K) Project - Family phase.</title>
        <authorList>
            <person name="Zhang G."/>
        </authorList>
    </citation>
    <scope>NUCLEOTIDE SEQUENCE [LARGE SCALE GENOMIC DNA]</scope>
    <source>
        <strain evidence="23">B10K-DU-012-80</strain>
    </source>
</reference>
<evidence type="ECO:0000256" key="16">
    <source>
        <dbReference type="ARBA" id="ARBA00048658"/>
    </source>
</evidence>
<keyword evidence="10 19" id="KW-0274">FAD</keyword>
<feature type="domain" description="Squalene epoxidase" evidence="22">
    <location>
        <begin position="276"/>
        <end position="546"/>
    </location>
</feature>
<feature type="non-terminal residue" evidence="23">
    <location>
        <position position="573"/>
    </location>
</feature>
<keyword evidence="23" id="KW-0503">Monooxygenase</keyword>
<evidence type="ECO:0000256" key="7">
    <source>
        <dbReference type="ARBA" id="ARBA00012312"/>
    </source>
</evidence>
<proteinExistence type="inferred from homology"/>
<feature type="transmembrane region" description="Helical" evidence="21">
    <location>
        <begin position="546"/>
        <end position="565"/>
    </location>
</feature>
<evidence type="ECO:0000256" key="17">
    <source>
        <dbReference type="ARBA" id="ARBA00063671"/>
    </source>
</evidence>
<comment type="subcellular location">
    <subcellularLocation>
        <location evidence="4 19">Endoplasmic reticulum membrane</location>
        <topology evidence="4 19">Peripheral membrane protein</topology>
    </subcellularLocation>
    <subcellularLocation>
        <location evidence="3">Microsome membrane</location>
        <topology evidence="3">Peripheral membrane protein</topology>
    </subcellularLocation>
</comment>
<evidence type="ECO:0000256" key="20">
    <source>
        <dbReference type="SAM" id="MobiDB-lite"/>
    </source>
</evidence>
<dbReference type="FunFam" id="3.50.50.60:FF:000104">
    <property type="entry name" value="Squalene monooxygenase"/>
    <property type="match status" value="1"/>
</dbReference>
<name>A0A7K4YSR0_BUCAB</name>
<feature type="transmembrane region" description="Helical" evidence="21">
    <location>
        <begin position="516"/>
        <end position="534"/>
    </location>
</feature>
<keyword evidence="21" id="KW-1133">Transmembrane helix</keyword>
<dbReference type="InterPro" id="IPR040125">
    <property type="entry name" value="Squalene_monox"/>
</dbReference>
<dbReference type="Gene3D" id="3.50.50.60">
    <property type="entry name" value="FAD/NAD(P)-binding domain"/>
    <property type="match status" value="1"/>
</dbReference>
<keyword evidence="24" id="KW-1185">Reference proteome</keyword>
<keyword evidence="12" id="KW-0492">Microsome</keyword>
<gene>
    <name evidence="23" type="primary">Sqle</name>
    <name evidence="23" type="ORF">BUCABY_R02438</name>
</gene>
<dbReference type="EMBL" id="VYZL01003506">
    <property type="protein sequence ID" value="NWR61976.1"/>
    <property type="molecule type" value="Genomic_DNA"/>
</dbReference>
<evidence type="ECO:0000256" key="15">
    <source>
        <dbReference type="ARBA" id="ARBA00023136"/>
    </source>
</evidence>
<evidence type="ECO:0000256" key="11">
    <source>
        <dbReference type="ARBA" id="ARBA00022843"/>
    </source>
</evidence>
<protein>
    <recommendedName>
        <fullName evidence="18 19">Squalene monooxygenase</fullName>
        <ecNumber evidence="7 19">1.14.14.17</ecNumber>
    </recommendedName>
</protein>
<evidence type="ECO:0000256" key="8">
    <source>
        <dbReference type="ARBA" id="ARBA00022630"/>
    </source>
</evidence>
<evidence type="ECO:0000256" key="5">
    <source>
        <dbReference type="ARBA" id="ARBA00005018"/>
    </source>
</evidence>
<comment type="catalytic activity">
    <reaction evidence="16 19">
        <text>squalene + reduced [NADPH--hemoprotein reductase] + O2 = (S)-2,3-epoxysqualene + oxidized [NADPH--hemoprotein reductase] + H2O + H(+)</text>
        <dbReference type="Rhea" id="RHEA:25282"/>
        <dbReference type="Rhea" id="RHEA-COMP:11964"/>
        <dbReference type="Rhea" id="RHEA-COMP:11965"/>
        <dbReference type="ChEBI" id="CHEBI:15377"/>
        <dbReference type="ChEBI" id="CHEBI:15378"/>
        <dbReference type="ChEBI" id="CHEBI:15379"/>
        <dbReference type="ChEBI" id="CHEBI:15440"/>
        <dbReference type="ChEBI" id="CHEBI:15441"/>
        <dbReference type="ChEBI" id="CHEBI:57618"/>
        <dbReference type="ChEBI" id="CHEBI:58210"/>
        <dbReference type="EC" id="1.14.14.17"/>
    </reaction>
</comment>
<comment type="pathway">
    <text evidence="5">Terpene metabolism; lanosterol biosynthesis; lanosterol from farnesyl diphosphate: step 2/3.</text>
</comment>
<evidence type="ECO:0000256" key="12">
    <source>
        <dbReference type="ARBA" id="ARBA00022848"/>
    </source>
</evidence>
<keyword evidence="9 19" id="KW-0256">Endoplasmic reticulum</keyword>
<dbReference type="Pfam" id="PF08491">
    <property type="entry name" value="SE"/>
    <property type="match status" value="1"/>
</dbReference>
<feature type="non-terminal residue" evidence="23">
    <location>
        <position position="1"/>
    </location>
</feature>
<evidence type="ECO:0000256" key="6">
    <source>
        <dbReference type="ARBA" id="ARBA00008802"/>
    </source>
</evidence>
<dbReference type="AlphaFoldDB" id="A0A7K4YSR0"/>
<evidence type="ECO:0000256" key="18">
    <source>
        <dbReference type="ARBA" id="ARBA00071190"/>
    </source>
</evidence>
<sequence length="573" mass="63938">MWTFLGIASFIYVYKKCGDLMTYANKEVLLSVLVFFSLGLLLSYRYRFRGPKQQQQQQQLTHSGMLSDVLSALPLVGFFWAKPTSGPQQVGQPKSRKGKREANSDVYLTETAPNGKLLPQYDPEIIIVGSGVLGSSLATVLSRDGRKVTVIERDLKEPDRIVGELLQPGGFKVLRDLGLADTVEGIDSQVVNGYIVHDVESNLEVEIPYPTSEDGHVVSGRSFHHGQFIMGLRRAAMAEPNAKFIEGTVLQLLEEDDCVVGVQYKDKETGDTKELHAPLTVVADGLFSKFRKNLVSSKVTVSSHFVGCILKNAPQFKANYAELVLANTSPVLIYQISSTETRVLVDIRGEMPKNLKDYMIKNIHPQLPDHLKEQFLVAVQSDRLRTMPASFLPPSAVNKKGVLLLGDAYNIRHPLTGGGMSVILNDIKIWRSLLQDIPDLYEDSDVLKAKRTFYWSRKKSHSFVVNVLAQALYELFAATDDSLHQLKKACFHYFRLGGECVSGPVGLLSVLSPKPMVLIGHFFAVALYAVYFCFKSESWITMPRAFFSSGAILYRSCSIILPLIYSEMKYSIY</sequence>
<evidence type="ECO:0000256" key="4">
    <source>
        <dbReference type="ARBA" id="ARBA00004406"/>
    </source>
</evidence>
<dbReference type="GO" id="GO:0004506">
    <property type="term" value="F:squalene monooxygenase activity"/>
    <property type="evidence" value="ECO:0007669"/>
    <property type="project" value="UniProtKB-UniRule"/>
</dbReference>
<keyword evidence="15 19" id="KW-0472">Membrane</keyword>
<evidence type="ECO:0000313" key="23">
    <source>
        <dbReference type="EMBL" id="NWR61976.1"/>
    </source>
</evidence>
<comment type="function">
    <text evidence="2 19">Catalyzes the stereospecific oxidation of squalene to (S)-2,3-epoxysqualene, and is considered to be a rate-limiting enzyme in steroid biosynthesis.</text>
</comment>
<dbReference type="EC" id="1.14.14.17" evidence="7 19"/>
<dbReference type="UniPathway" id="UPA00767">
    <property type="reaction ID" value="UER00752"/>
</dbReference>
<dbReference type="PANTHER" id="PTHR10835">
    <property type="entry name" value="SQUALENE MONOOXYGENASE"/>
    <property type="match status" value="1"/>
</dbReference>